<reference evidence="1" key="2">
    <citation type="journal article" date="2015" name="Data Brief">
        <title>Shoot transcriptome of the giant reed, Arundo donax.</title>
        <authorList>
            <person name="Barrero R.A."/>
            <person name="Guerrero F.D."/>
            <person name="Moolhuijzen P."/>
            <person name="Goolsby J.A."/>
            <person name="Tidwell J."/>
            <person name="Bellgard S.E."/>
            <person name="Bellgard M.I."/>
        </authorList>
    </citation>
    <scope>NUCLEOTIDE SEQUENCE</scope>
    <source>
        <tissue evidence="1">Shoot tissue taken approximately 20 cm above the soil surface</tissue>
    </source>
</reference>
<evidence type="ECO:0000313" key="1">
    <source>
        <dbReference type="EMBL" id="JAD52182.1"/>
    </source>
</evidence>
<organism evidence="1">
    <name type="scientific">Arundo donax</name>
    <name type="common">Giant reed</name>
    <name type="synonym">Donax arundinaceus</name>
    <dbReference type="NCBI Taxonomy" id="35708"/>
    <lineage>
        <taxon>Eukaryota</taxon>
        <taxon>Viridiplantae</taxon>
        <taxon>Streptophyta</taxon>
        <taxon>Embryophyta</taxon>
        <taxon>Tracheophyta</taxon>
        <taxon>Spermatophyta</taxon>
        <taxon>Magnoliopsida</taxon>
        <taxon>Liliopsida</taxon>
        <taxon>Poales</taxon>
        <taxon>Poaceae</taxon>
        <taxon>PACMAD clade</taxon>
        <taxon>Arundinoideae</taxon>
        <taxon>Arundineae</taxon>
        <taxon>Arundo</taxon>
    </lineage>
</organism>
<name>A0A0A9AYP8_ARUDO</name>
<reference evidence="1" key="1">
    <citation type="submission" date="2014-09" db="EMBL/GenBank/DDBJ databases">
        <authorList>
            <person name="Magalhaes I.L.F."/>
            <person name="Oliveira U."/>
            <person name="Santos F.R."/>
            <person name="Vidigal T.H.D.A."/>
            <person name="Brescovit A.D."/>
            <person name="Santos A.J."/>
        </authorList>
    </citation>
    <scope>NUCLEOTIDE SEQUENCE</scope>
    <source>
        <tissue evidence="1">Shoot tissue taken approximately 20 cm above the soil surface</tissue>
    </source>
</reference>
<protein>
    <submittedName>
        <fullName evidence="1">Uncharacterized protein</fullName>
    </submittedName>
</protein>
<accession>A0A0A9AYP8</accession>
<dbReference type="EMBL" id="GBRH01245713">
    <property type="protein sequence ID" value="JAD52182.1"/>
    <property type="molecule type" value="Transcribed_RNA"/>
</dbReference>
<proteinExistence type="predicted"/>
<sequence length="79" mass="9096">MRQRCRGPHQALALLCCCPSLRRCRNRCYHHTKSWHRQSDSPHHTRQPPRRCLPCSQPDFWWIAQVMARSMEGGGGGGG</sequence>
<dbReference type="AlphaFoldDB" id="A0A0A9AYP8"/>